<dbReference type="SUPFAM" id="SSF48264">
    <property type="entry name" value="Cytochrome P450"/>
    <property type="match status" value="1"/>
</dbReference>
<dbReference type="GO" id="GO:0005506">
    <property type="term" value="F:iron ion binding"/>
    <property type="evidence" value="ECO:0007669"/>
    <property type="project" value="InterPro"/>
</dbReference>
<evidence type="ECO:0000313" key="8">
    <source>
        <dbReference type="EMBL" id="USW51425.1"/>
    </source>
</evidence>
<comment type="similarity">
    <text evidence="2">Belongs to the cytochrome P450 family.</text>
</comment>
<gene>
    <name evidence="8" type="ORF">Slin15195_G047440</name>
</gene>
<dbReference type="InterPro" id="IPR036396">
    <property type="entry name" value="Cyt_P450_sf"/>
</dbReference>
<feature type="binding site" description="axial binding residue" evidence="6">
    <location>
        <position position="450"/>
    </location>
    <ligand>
        <name>heme</name>
        <dbReference type="ChEBI" id="CHEBI:30413"/>
    </ligand>
    <ligandPart>
        <name>Fe</name>
        <dbReference type="ChEBI" id="CHEBI:18248"/>
    </ligandPart>
</feature>
<keyword evidence="5 6" id="KW-0408">Iron</keyword>
<protein>
    <submittedName>
        <fullName evidence="8">Cytochrome P450</fullName>
    </submittedName>
</protein>
<organism evidence="8 9">
    <name type="scientific">Septoria linicola</name>
    <dbReference type="NCBI Taxonomy" id="215465"/>
    <lineage>
        <taxon>Eukaryota</taxon>
        <taxon>Fungi</taxon>
        <taxon>Dikarya</taxon>
        <taxon>Ascomycota</taxon>
        <taxon>Pezizomycotina</taxon>
        <taxon>Dothideomycetes</taxon>
        <taxon>Dothideomycetidae</taxon>
        <taxon>Mycosphaerellales</taxon>
        <taxon>Mycosphaerellaceae</taxon>
        <taxon>Septoria</taxon>
    </lineage>
</organism>
<dbReference type="Gene3D" id="1.10.630.10">
    <property type="entry name" value="Cytochrome P450"/>
    <property type="match status" value="1"/>
</dbReference>
<dbReference type="InterPro" id="IPR001128">
    <property type="entry name" value="Cyt_P450"/>
</dbReference>
<evidence type="ECO:0000256" key="4">
    <source>
        <dbReference type="ARBA" id="ARBA00022723"/>
    </source>
</evidence>
<evidence type="ECO:0000256" key="5">
    <source>
        <dbReference type="ARBA" id="ARBA00023004"/>
    </source>
</evidence>
<dbReference type="Pfam" id="PF00067">
    <property type="entry name" value="p450"/>
    <property type="match status" value="1"/>
</dbReference>
<dbReference type="OrthoDB" id="1055148at2759"/>
<evidence type="ECO:0000256" key="1">
    <source>
        <dbReference type="ARBA" id="ARBA00001971"/>
    </source>
</evidence>
<keyword evidence="7" id="KW-0812">Transmembrane</keyword>
<evidence type="ECO:0000256" key="6">
    <source>
        <dbReference type="PIRSR" id="PIRSR602403-1"/>
    </source>
</evidence>
<dbReference type="PRINTS" id="PR00465">
    <property type="entry name" value="EP450IV"/>
</dbReference>
<keyword evidence="7" id="KW-1133">Transmembrane helix</keyword>
<evidence type="ECO:0000256" key="2">
    <source>
        <dbReference type="ARBA" id="ARBA00010617"/>
    </source>
</evidence>
<evidence type="ECO:0000256" key="7">
    <source>
        <dbReference type="SAM" id="Phobius"/>
    </source>
</evidence>
<evidence type="ECO:0000313" key="9">
    <source>
        <dbReference type="Proteomes" id="UP001056384"/>
    </source>
</evidence>
<dbReference type="GO" id="GO:0020037">
    <property type="term" value="F:heme binding"/>
    <property type="evidence" value="ECO:0007669"/>
    <property type="project" value="InterPro"/>
</dbReference>
<dbReference type="EMBL" id="CP099420">
    <property type="protein sequence ID" value="USW51425.1"/>
    <property type="molecule type" value="Genomic_DNA"/>
</dbReference>
<name>A0A9Q9ALY9_9PEZI</name>
<dbReference type="InterPro" id="IPR050529">
    <property type="entry name" value="CYP450_sterol_14alpha_dmase"/>
</dbReference>
<dbReference type="PANTHER" id="PTHR24304">
    <property type="entry name" value="CYTOCHROME P450 FAMILY 7"/>
    <property type="match status" value="1"/>
</dbReference>
<reference evidence="8" key="1">
    <citation type="submission" date="2022-06" db="EMBL/GenBank/DDBJ databases">
        <title>Complete genome sequences of two strains of the flax pathogen Septoria linicola.</title>
        <authorList>
            <person name="Lapalu N."/>
            <person name="Simon A."/>
            <person name="Demenou B."/>
            <person name="Paumier D."/>
            <person name="Guillot M.-P."/>
            <person name="Gout L."/>
            <person name="Valade R."/>
        </authorList>
    </citation>
    <scope>NUCLEOTIDE SEQUENCE</scope>
    <source>
        <strain evidence="8">SE15195</strain>
    </source>
</reference>
<keyword evidence="3 6" id="KW-0349">Heme</keyword>
<dbReference type="Proteomes" id="UP001056384">
    <property type="component" value="Chromosome 3"/>
</dbReference>
<dbReference type="AlphaFoldDB" id="A0A9Q9ALY9"/>
<keyword evidence="4 6" id="KW-0479">Metal-binding</keyword>
<comment type="cofactor">
    <cofactor evidence="1 6">
        <name>heme</name>
        <dbReference type="ChEBI" id="CHEBI:30413"/>
    </cofactor>
</comment>
<sequence length="513" mass="58289">MAVLSLDTATGHPYSLALGSFVVLASLVLYLFHKPTFPRNAPKLVDDTIPLIGALHFFTQRWDFWERARNRSTTGNFSFYAGQHPVVGVTGQKQEERKVFFEDKRLAFSEGYATLLAGAPEVKRDNKLLAENNNDSAFTIYFQKRLIALLKGNQLRNGLPQLLKDARMLLNGLAAQPEKITDPFDSIYRMVFQFTMRTVACSEIADDQPLLAKVLGLFESIESCATHTGIMYPWVPLPSKMKRTIAGAQLYGIFKKIVDDRNKTGRKEDDALQYLMDQGDNIVDIITFVLGALFAGQLNSGINASWILCYLANNAEWMSRVRKEVEEVADKYCANKDIPLKERLMEVPIEAWEGEFPMIDYCLKDTIRLQMFGTAFRKNLSNAEVVINKQTGEVIPPGYFAALGVGDIHWNPEIYTNPDEWDPARYLPDRAEDKKEVYAWMGWGLARHPCLGVRFAKLENNMIVAFFLAYFDNIQLADKFGNLKAETSPVDRNGHTAHKPHEPMYLKYQLRQD</sequence>
<evidence type="ECO:0000256" key="3">
    <source>
        <dbReference type="ARBA" id="ARBA00022617"/>
    </source>
</evidence>
<feature type="transmembrane region" description="Helical" evidence="7">
    <location>
        <begin position="12"/>
        <end position="32"/>
    </location>
</feature>
<accession>A0A9Q9ALY9</accession>
<proteinExistence type="inferred from homology"/>
<keyword evidence="7" id="KW-0472">Membrane</keyword>
<dbReference type="GO" id="GO:0004497">
    <property type="term" value="F:monooxygenase activity"/>
    <property type="evidence" value="ECO:0007669"/>
    <property type="project" value="InterPro"/>
</dbReference>
<keyword evidence="9" id="KW-1185">Reference proteome</keyword>
<dbReference type="GO" id="GO:0016705">
    <property type="term" value="F:oxidoreductase activity, acting on paired donors, with incorporation or reduction of molecular oxygen"/>
    <property type="evidence" value="ECO:0007669"/>
    <property type="project" value="InterPro"/>
</dbReference>
<dbReference type="InterPro" id="IPR002403">
    <property type="entry name" value="Cyt_P450_E_grp-IV"/>
</dbReference>
<dbReference type="PANTHER" id="PTHR24304:SF2">
    <property type="entry name" value="24-HYDROXYCHOLESTEROL 7-ALPHA-HYDROXYLASE"/>
    <property type="match status" value="1"/>
</dbReference>